<protein>
    <recommendedName>
        <fullName evidence="5">GPN-loop GTPase</fullName>
        <ecNumber evidence="5">3.6.5.-</ecNumber>
    </recommendedName>
</protein>
<name>A0A7J7NZS5_9MAGN</name>
<dbReference type="Proteomes" id="UP000541444">
    <property type="component" value="Unassembled WGS sequence"/>
</dbReference>
<evidence type="ECO:0000256" key="4">
    <source>
        <dbReference type="ARBA" id="ARBA00023134"/>
    </source>
</evidence>
<dbReference type="GO" id="GO:0005634">
    <property type="term" value="C:nucleus"/>
    <property type="evidence" value="ECO:0007669"/>
    <property type="project" value="UniProtKB-SubCell"/>
</dbReference>
<dbReference type="EMBL" id="JACGCM010000412">
    <property type="protein sequence ID" value="KAF6172685.1"/>
    <property type="molecule type" value="Genomic_DNA"/>
</dbReference>
<keyword evidence="3 5" id="KW-0378">Hydrolase</keyword>
<keyword evidence="8" id="KW-1185">Reference proteome</keyword>
<dbReference type="EC" id="3.6.5.-" evidence="5"/>
<evidence type="ECO:0000256" key="5">
    <source>
        <dbReference type="RuleBase" id="RU365059"/>
    </source>
</evidence>
<dbReference type="AlphaFoldDB" id="A0A7J7NZS5"/>
<feature type="region of interest" description="Disordered" evidence="6">
    <location>
        <begin position="1"/>
        <end position="52"/>
    </location>
</feature>
<dbReference type="InterPro" id="IPR027417">
    <property type="entry name" value="P-loop_NTPase"/>
</dbReference>
<proteinExistence type="inferred from homology"/>
<dbReference type="OrthoDB" id="243313at2759"/>
<evidence type="ECO:0000313" key="8">
    <source>
        <dbReference type="Proteomes" id="UP000541444"/>
    </source>
</evidence>
<comment type="similarity">
    <text evidence="1 5">Belongs to the GPN-loop GTPase family.</text>
</comment>
<evidence type="ECO:0000313" key="7">
    <source>
        <dbReference type="EMBL" id="KAF6172685.1"/>
    </source>
</evidence>
<comment type="subcellular location">
    <subcellularLocation>
        <location evidence="5">Cytoplasm</location>
    </subcellularLocation>
    <subcellularLocation>
        <location evidence="5">Nucleus</location>
    </subcellularLocation>
</comment>
<evidence type="ECO:0000256" key="1">
    <source>
        <dbReference type="ARBA" id="ARBA00005290"/>
    </source>
</evidence>
<feature type="compositionally biased region" description="Basic and acidic residues" evidence="6">
    <location>
        <begin position="353"/>
        <end position="376"/>
    </location>
</feature>
<dbReference type="SUPFAM" id="SSF52540">
    <property type="entry name" value="P-loop containing nucleoside triphosphate hydrolases"/>
    <property type="match status" value="1"/>
</dbReference>
<dbReference type="GO" id="GO:0003924">
    <property type="term" value="F:GTPase activity"/>
    <property type="evidence" value="ECO:0007669"/>
    <property type="project" value="InterPro"/>
</dbReference>
<dbReference type="GO" id="GO:0005525">
    <property type="term" value="F:GTP binding"/>
    <property type="evidence" value="ECO:0007669"/>
    <property type="project" value="UniProtKB-KW"/>
</dbReference>
<comment type="caution">
    <text evidence="7">The sequence shown here is derived from an EMBL/GenBank/DDBJ whole genome shotgun (WGS) entry which is preliminary data.</text>
</comment>
<dbReference type="GO" id="GO:0005737">
    <property type="term" value="C:cytoplasm"/>
    <property type="evidence" value="ECO:0007669"/>
    <property type="project" value="UniProtKB-SubCell"/>
</dbReference>
<organism evidence="7 8">
    <name type="scientific">Kingdonia uniflora</name>
    <dbReference type="NCBI Taxonomy" id="39325"/>
    <lineage>
        <taxon>Eukaryota</taxon>
        <taxon>Viridiplantae</taxon>
        <taxon>Streptophyta</taxon>
        <taxon>Embryophyta</taxon>
        <taxon>Tracheophyta</taxon>
        <taxon>Spermatophyta</taxon>
        <taxon>Magnoliopsida</taxon>
        <taxon>Ranunculales</taxon>
        <taxon>Circaeasteraceae</taxon>
        <taxon>Kingdonia</taxon>
    </lineage>
</organism>
<comment type="function">
    <text evidence="5">Small GTPase required for proper nuclear import of RNA polymerase II (RNAPII). May act at an RNAP assembly step prior to nuclear import.</text>
</comment>
<dbReference type="InterPro" id="IPR004130">
    <property type="entry name" value="Gpn"/>
</dbReference>
<reference evidence="7 8" key="1">
    <citation type="journal article" date="2020" name="IScience">
        <title>Genome Sequencing of the Endangered Kingdonia uniflora (Circaeasteraceae, Ranunculales) Reveals Potential Mechanisms of Evolutionary Specialization.</title>
        <authorList>
            <person name="Sun Y."/>
            <person name="Deng T."/>
            <person name="Zhang A."/>
            <person name="Moore M.J."/>
            <person name="Landis J.B."/>
            <person name="Lin N."/>
            <person name="Zhang H."/>
            <person name="Zhang X."/>
            <person name="Huang J."/>
            <person name="Zhang X."/>
            <person name="Sun H."/>
            <person name="Wang H."/>
        </authorList>
    </citation>
    <scope>NUCLEOTIDE SEQUENCE [LARGE SCALE GENOMIC DNA]</scope>
    <source>
        <strain evidence="7">TB1705</strain>
        <tissue evidence="7">Leaf</tissue>
    </source>
</reference>
<dbReference type="PANTHER" id="PTHR21231">
    <property type="entry name" value="XPA-BINDING PROTEIN 1-RELATED"/>
    <property type="match status" value="1"/>
</dbReference>
<feature type="region of interest" description="Disordered" evidence="6">
    <location>
        <begin position="353"/>
        <end position="443"/>
    </location>
</feature>
<feature type="compositionally biased region" description="Acidic residues" evidence="6">
    <location>
        <begin position="398"/>
        <end position="431"/>
    </location>
</feature>
<evidence type="ECO:0000256" key="6">
    <source>
        <dbReference type="SAM" id="MobiDB-lite"/>
    </source>
</evidence>
<dbReference type="PANTHER" id="PTHR21231:SF8">
    <property type="entry name" value="GPN-LOOP GTPASE 1"/>
    <property type="match status" value="1"/>
</dbReference>
<sequence length="443" mass="49138">MDVGSDTLDSKMIGETASMHMDSAETTNGQVKGEEEDLSKSMKSLHVDKSSSGDNFKKKPVIVIVVGMAGIGKTTFLNRLIYHAQVSKLRGYVVNLDPAVMTLPFGANIDIRDTVRYKEVMKQYNLGPNGGILTSLNLFATTFNDVISLIERRADELDYVFVDTPGQIEIFTWSASGSIITEAFASTFPTVVTYVVDTPRSASPATFMSNMLYACSILYKTRLPLVLAFNKIDVAQHQFALEKSKPNAVFGSLSQPCGPFFGCLSYWLKWDVDAWMEDFEAFNAALESDNSYSSTLAGSLALVLDEFYKNLRSVGVSAVSGTGMDAFFKAIEASVEEYMDIYKADLDNRQAEKEQLEEKRRQDSMEKLRKDKEGSHGETVILSTGLKDKEASLAPMMEDLEEEIEDADEEEYENEDGDGDGDGDEEDEDDFGHDLGKYSQFNL</sequence>
<keyword evidence="2 5" id="KW-0547">Nucleotide-binding</keyword>
<keyword evidence="4 5" id="KW-0342">GTP-binding</keyword>
<evidence type="ECO:0000256" key="2">
    <source>
        <dbReference type="ARBA" id="ARBA00022741"/>
    </source>
</evidence>
<accession>A0A7J7NZS5</accession>
<dbReference type="Pfam" id="PF03029">
    <property type="entry name" value="ATP_bind_1"/>
    <property type="match status" value="2"/>
</dbReference>
<dbReference type="InterPro" id="IPR030230">
    <property type="entry name" value="Gpn1/Npa3/XAB1"/>
</dbReference>
<dbReference type="Gene3D" id="3.40.50.300">
    <property type="entry name" value="P-loop containing nucleotide triphosphate hydrolases"/>
    <property type="match status" value="1"/>
</dbReference>
<keyword evidence="5" id="KW-0963">Cytoplasm</keyword>
<comment type="subunit">
    <text evidence="5">Binds to RNA polymerase II.</text>
</comment>
<gene>
    <name evidence="7" type="ORF">GIB67_042008</name>
</gene>
<evidence type="ECO:0000256" key="3">
    <source>
        <dbReference type="ARBA" id="ARBA00022801"/>
    </source>
</evidence>
<dbReference type="CDD" id="cd17870">
    <property type="entry name" value="GPN1"/>
    <property type="match status" value="1"/>
</dbReference>